<gene>
    <name evidence="2" type="ORF">PCOR1329_LOCUS83403</name>
</gene>
<evidence type="ECO:0000313" key="2">
    <source>
        <dbReference type="EMBL" id="CAK0908808.1"/>
    </source>
</evidence>
<evidence type="ECO:0000313" key="3">
    <source>
        <dbReference type="Proteomes" id="UP001189429"/>
    </source>
</evidence>
<feature type="compositionally biased region" description="Low complexity" evidence="1">
    <location>
        <begin position="93"/>
        <end position="107"/>
    </location>
</feature>
<feature type="non-terminal residue" evidence="2">
    <location>
        <position position="1"/>
    </location>
</feature>
<protein>
    <recommendedName>
        <fullName evidence="4">Calmodulin</fullName>
    </recommendedName>
</protein>
<comment type="caution">
    <text evidence="2">The sequence shown here is derived from an EMBL/GenBank/DDBJ whole genome shotgun (WGS) entry which is preliminary data.</text>
</comment>
<name>A0ABN9Y8V5_9DINO</name>
<dbReference type="Proteomes" id="UP001189429">
    <property type="component" value="Unassembled WGS sequence"/>
</dbReference>
<evidence type="ECO:0000256" key="1">
    <source>
        <dbReference type="SAM" id="MobiDB-lite"/>
    </source>
</evidence>
<dbReference type="EMBL" id="CAUYUJ010022082">
    <property type="protein sequence ID" value="CAK0908808.1"/>
    <property type="molecule type" value="Genomic_DNA"/>
</dbReference>
<reference evidence="2" key="1">
    <citation type="submission" date="2023-10" db="EMBL/GenBank/DDBJ databases">
        <authorList>
            <person name="Chen Y."/>
            <person name="Shah S."/>
            <person name="Dougan E. K."/>
            <person name="Thang M."/>
            <person name="Chan C."/>
        </authorList>
    </citation>
    <scope>NUCLEOTIDE SEQUENCE [LARGE SCALE GENOMIC DNA]</scope>
</reference>
<feature type="region of interest" description="Disordered" evidence="1">
    <location>
        <begin position="93"/>
        <end position="154"/>
    </location>
</feature>
<sequence>AAGLERVSRAKLGPALHRLSEAGGGRASPQDFRVALMQAEPYLTHSQLEWLVALTDKDGEGRLFPRSLLARLGDGSTPMSPAARGSAVAPAYGLGPRLLPRRPAGPRARPDLPRRRRARAPRVRGAPSRRGNHTTVPLPPRTRRRRVVGPTAVR</sequence>
<proteinExistence type="predicted"/>
<accession>A0ABN9Y8V5</accession>
<organism evidence="2 3">
    <name type="scientific">Prorocentrum cordatum</name>
    <dbReference type="NCBI Taxonomy" id="2364126"/>
    <lineage>
        <taxon>Eukaryota</taxon>
        <taxon>Sar</taxon>
        <taxon>Alveolata</taxon>
        <taxon>Dinophyceae</taxon>
        <taxon>Prorocentrales</taxon>
        <taxon>Prorocentraceae</taxon>
        <taxon>Prorocentrum</taxon>
    </lineage>
</organism>
<keyword evidence="3" id="KW-1185">Reference proteome</keyword>
<evidence type="ECO:0008006" key="4">
    <source>
        <dbReference type="Google" id="ProtNLM"/>
    </source>
</evidence>